<accession>A0A0S7BHD3</accession>
<proteinExistence type="predicted"/>
<dbReference type="OrthoDB" id="5520173at2"/>
<dbReference type="SUPFAM" id="SSF53137">
    <property type="entry name" value="Translational machinery components"/>
    <property type="match status" value="1"/>
</dbReference>
<dbReference type="STRING" id="360412.LARV_01363"/>
<dbReference type="RefSeq" id="WP_075072934.1">
    <property type="nucleotide sequence ID" value="NZ_DF967972.1"/>
</dbReference>
<protein>
    <recommendedName>
        <fullName evidence="4">Host attachment protein</fullName>
    </recommendedName>
</protein>
<organism evidence="2">
    <name type="scientific">Longilinea arvoryzae</name>
    <dbReference type="NCBI Taxonomy" id="360412"/>
    <lineage>
        <taxon>Bacteria</taxon>
        <taxon>Bacillati</taxon>
        <taxon>Chloroflexota</taxon>
        <taxon>Anaerolineae</taxon>
        <taxon>Anaerolineales</taxon>
        <taxon>Anaerolineaceae</taxon>
        <taxon>Longilinea</taxon>
    </lineage>
</organism>
<evidence type="ECO:0000256" key="1">
    <source>
        <dbReference type="SAM" id="MobiDB-lite"/>
    </source>
</evidence>
<dbReference type="AlphaFoldDB" id="A0A0S7BHD3"/>
<feature type="compositionally biased region" description="Polar residues" evidence="1">
    <location>
        <begin position="41"/>
        <end position="53"/>
    </location>
</feature>
<feature type="region of interest" description="Disordered" evidence="1">
    <location>
        <begin position="37"/>
        <end position="61"/>
    </location>
</feature>
<name>A0A0S7BHD3_9CHLR</name>
<evidence type="ECO:0000313" key="3">
    <source>
        <dbReference type="Proteomes" id="UP000055060"/>
    </source>
</evidence>
<reference evidence="2" key="1">
    <citation type="submission" date="2015-07" db="EMBL/GenBank/DDBJ databases">
        <title>Draft Genome Sequences of Anaerolinea thermolimosa IMO-1, Bellilinea caldifistulae GOMI-1, Leptolinea tardivitalis YMTK-2, Levilinea saccharolytica KIBI-1,Longilinea arvoryzae KOME-1, Previously Described as Members of the Anaerolineaceae (Chloroflexi).</title>
        <authorList>
            <person name="Sekiguchi Y."/>
            <person name="Ohashi A."/>
            <person name="Matsuura N."/>
            <person name="Tourlousse M.D."/>
        </authorList>
    </citation>
    <scope>NUCLEOTIDE SEQUENCE [LARGE SCALE GENOMIC DNA]</scope>
    <source>
        <strain evidence="2">KOME-1</strain>
    </source>
</reference>
<dbReference type="EMBL" id="DF967972">
    <property type="protein sequence ID" value="GAP13608.1"/>
    <property type="molecule type" value="Genomic_DNA"/>
</dbReference>
<gene>
    <name evidence="2" type="ORF">LARV_01363</name>
</gene>
<evidence type="ECO:0008006" key="4">
    <source>
        <dbReference type="Google" id="ProtNLM"/>
    </source>
</evidence>
<sequence>MKKEVGLWIDHRKAVIVTIEDEIEVTLEIRSNVEKHARFSSGAQSKDPNQPKGSTAEDMRDRQFGDHLDSFYDGIISMIRKADSIWIFGPGEAKGELEKRLKLAGLGERIVGIETVDKMTDRQIATKIRDRYLR</sequence>
<dbReference type="Proteomes" id="UP000055060">
    <property type="component" value="Unassembled WGS sequence"/>
</dbReference>
<evidence type="ECO:0000313" key="2">
    <source>
        <dbReference type="EMBL" id="GAP13608.1"/>
    </source>
</evidence>
<keyword evidence="3" id="KW-1185">Reference proteome</keyword>